<dbReference type="InterPro" id="IPR002068">
    <property type="entry name" value="A-crystallin/Hsp20_dom"/>
</dbReference>
<dbReference type="PROSITE" id="PS01031">
    <property type="entry name" value="SHSP"/>
    <property type="match status" value="1"/>
</dbReference>
<evidence type="ECO:0000256" key="2">
    <source>
        <dbReference type="SAM" id="MobiDB-lite"/>
    </source>
</evidence>
<dbReference type="EMBL" id="JAHXPT010000009">
    <property type="protein sequence ID" value="MBW6410719.1"/>
    <property type="molecule type" value="Genomic_DNA"/>
</dbReference>
<comment type="caution">
    <text evidence="5">The sequence shown here is derived from an EMBL/GenBank/DDBJ whole genome shotgun (WGS) entry which is preliminary data.</text>
</comment>
<feature type="region of interest" description="Disordered" evidence="2">
    <location>
        <begin position="204"/>
        <end position="223"/>
    </location>
</feature>
<dbReference type="SUPFAM" id="SSF49764">
    <property type="entry name" value="HSP20-like chaperones"/>
    <property type="match status" value="1"/>
</dbReference>
<name>A0ABS7AQ89_9CLOT</name>
<dbReference type="Proteomes" id="UP001519921">
    <property type="component" value="Unassembled WGS sequence"/>
</dbReference>
<evidence type="ECO:0000259" key="4">
    <source>
        <dbReference type="PROSITE" id="PS51203"/>
    </source>
</evidence>
<feature type="domain" description="SHSP" evidence="3">
    <location>
        <begin position="118"/>
        <end position="220"/>
    </location>
</feature>
<dbReference type="InterPro" id="IPR008978">
    <property type="entry name" value="HSP20-like_chaperone"/>
</dbReference>
<protein>
    <submittedName>
        <fullName evidence="5">Hsp20/alpha crystallin family protein</fullName>
    </submittedName>
</protein>
<reference evidence="5 6" key="1">
    <citation type="submission" date="2021-07" db="EMBL/GenBank/DDBJ databases">
        <title>Clostridium weizhouense sp. nov., an anaerobic bacterium isolated from activated sludge of Petroleum wastewater.</title>
        <authorList>
            <person name="Li Q."/>
        </authorList>
    </citation>
    <scope>NUCLEOTIDE SEQUENCE [LARGE SCALE GENOMIC DNA]</scope>
    <source>
        <strain evidence="5 6">YB-6</strain>
    </source>
</reference>
<proteinExistence type="inferred from homology"/>
<evidence type="ECO:0000256" key="1">
    <source>
        <dbReference type="PROSITE-ProRule" id="PRU00285"/>
    </source>
</evidence>
<evidence type="ECO:0000259" key="3">
    <source>
        <dbReference type="PROSITE" id="PS01031"/>
    </source>
</evidence>
<dbReference type="RefSeq" id="WP_219780186.1">
    <property type="nucleotide sequence ID" value="NZ_JAHXPT010000009.1"/>
</dbReference>
<evidence type="ECO:0000313" key="5">
    <source>
        <dbReference type="EMBL" id="MBW6410719.1"/>
    </source>
</evidence>
<feature type="compositionally biased region" description="Polar residues" evidence="2">
    <location>
        <begin position="211"/>
        <end position="223"/>
    </location>
</feature>
<gene>
    <name evidence="5" type="ORF">KYD98_11505</name>
</gene>
<organism evidence="5 6">
    <name type="scientific">Clostridium weizhouense</name>
    <dbReference type="NCBI Taxonomy" id="2859781"/>
    <lineage>
        <taxon>Bacteria</taxon>
        <taxon>Bacillati</taxon>
        <taxon>Bacillota</taxon>
        <taxon>Clostridia</taxon>
        <taxon>Eubacteriales</taxon>
        <taxon>Clostridiaceae</taxon>
        <taxon>Clostridium</taxon>
    </lineage>
</organism>
<comment type="similarity">
    <text evidence="1">Belongs to the small heat shock protein (HSP20) family.</text>
</comment>
<keyword evidence="6" id="KW-1185">Reference proteome</keyword>
<dbReference type="CDD" id="cd00298">
    <property type="entry name" value="ACD_sHsps_p23-like"/>
    <property type="match status" value="1"/>
</dbReference>
<dbReference type="InterPro" id="IPR007052">
    <property type="entry name" value="CS_dom"/>
</dbReference>
<feature type="domain" description="CS" evidence="4">
    <location>
        <begin position="122"/>
        <end position="216"/>
    </location>
</feature>
<dbReference type="Gene3D" id="2.60.40.790">
    <property type="match status" value="1"/>
</dbReference>
<evidence type="ECO:0000313" key="6">
    <source>
        <dbReference type="Proteomes" id="UP001519921"/>
    </source>
</evidence>
<dbReference type="PROSITE" id="PS51203">
    <property type="entry name" value="CS"/>
    <property type="match status" value="1"/>
</dbReference>
<sequence length="223" mass="24317">MKVNTNLNNSVSKMHLSPISSNISFGGTTVSYGIRGEGGSSINAFNNQTLASGNWGNNCGNWGNGQLTNQWQQSQEMYPTISASNYNQSNSGMYHHGNQYGNQFSNQNCQLNYVRRFTQGQSLQPTVDISETSNDIVISAYVSNGIMDDISLNVSEDSVTISGSVWNGNDGIALRRIIPLSTTVRAEACDASLQSGMLEIRLPKTEKMNRTRPTLSNDSSNIK</sequence>
<accession>A0ABS7AQ89</accession>